<dbReference type="GO" id="GO:0003677">
    <property type="term" value="F:DNA binding"/>
    <property type="evidence" value="ECO:0007669"/>
    <property type="project" value="InterPro"/>
</dbReference>
<protein>
    <submittedName>
        <fullName evidence="2">Helix-turn-helix protein</fullName>
    </submittedName>
</protein>
<dbReference type="SMART" id="SM00530">
    <property type="entry name" value="HTH_XRE"/>
    <property type="match status" value="1"/>
</dbReference>
<reference evidence="2 3" key="1">
    <citation type="submission" date="2019-03" db="EMBL/GenBank/DDBJ databases">
        <title>Genomic Encyclopedia of Type Strains, Phase IV (KMG-IV): sequencing the most valuable type-strain genomes for metagenomic binning, comparative biology and taxonomic classification.</title>
        <authorList>
            <person name="Goeker M."/>
        </authorList>
    </citation>
    <scope>NUCLEOTIDE SEQUENCE [LARGE SCALE GENOMIC DNA]</scope>
    <source>
        <strain evidence="2 3">DSM 100048</strain>
    </source>
</reference>
<dbReference type="InterPro" id="IPR010982">
    <property type="entry name" value="Lambda_DNA-bd_dom_sf"/>
</dbReference>
<evidence type="ECO:0000313" key="2">
    <source>
        <dbReference type="EMBL" id="TCV03158.1"/>
    </source>
</evidence>
<accession>A0A4R3VHC1</accession>
<dbReference type="Pfam" id="PF01381">
    <property type="entry name" value="HTH_3"/>
    <property type="match status" value="1"/>
</dbReference>
<evidence type="ECO:0000313" key="3">
    <source>
        <dbReference type="Proteomes" id="UP000294692"/>
    </source>
</evidence>
<gene>
    <name evidence="2" type="ORF">EV686_101621</name>
</gene>
<dbReference type="InterPro" id="IPR001387">
    <property type="entry name" value="Cro/C1-type_HTH"/>
</dbReference>
<name>A0A4R3VHC1_9BURK</name>
<comment type="caution">
    <text evidence="2">The sequence shown here is derived from an EMBL/GenBank/DDBJ whole genome shotgun (WGS) entry which is preliminary data.</text>
</comment>
<proteinExistence type="predicted"/>
<feature type="domain" description="HTH cro/C1-type" evidence="1">
    <location>
        <begin position="2"/>
        <end position="48"/>
    </location>
</feature>
<evidence type="ECO:0000259" key="1">
    <source>
        <dbReference type="PROSITE" id="PS50943"/>
    </source>
</evidence>
<sequence>MRGLTQTELAKASGISQSAIANYENGTRKTAKNIFKLAKALQLNPLWLAEGVLPMEPSLAEPAQDYAGANFAGASWPFHQISPQTWKSLSAHDRQVVEHTISTLIRTLQNRQDTP</sequence>
<organism evidence="2 3">
    <name type="scientific">Paracandidimonas soli</name>
    <dbReference type="NCBI Taxonomy" id="1917182"/>
    <lineage>
        <taxon>Bacteria</taxon>
        <taxon>Pseudomonadati</taxon>
        <taxon>Pseudomonadota</taxon>
        <taxon>Betaproteobacteria</taxon>
        <taxon>Burkholderiales</taxon>
        <taxon>Alcaligenaceae</taxon>
        <taxon>Paracandidimonas</taxon>
    </lineage>
</organism>
<dbReference type="PROSITE" id="PS50943">
    <property type="entry name" value="HTH_CROC1"/>
    <property type="match status" value="1"/>
</dbReference>
<dbReference type="Gene3D" id="1.10.260.40">
    <property type="entry name" value="lambda repressor-like DNA-binding domains"/>
    <property type="match status" value="1"/>
</dbReference>
<dbReference type="Proteomes" id="UP000294692">
    <property type="component" value="Unassembled WGS sequence"/>
</dbReference>
<keyword evidence="3" id="KW-1185">Reference proteome</keyword>
<dbReference type="EMBL" id="SMBX01000001">
    <property type="protein sequence ID" value="TCV03158.1"/>
    <property type="molecule type" value="Genomic_DNA"/>
</dbReference>
<dbReference type="SUPFAM" id="SSF47413">
    <property type="entry name" value="lambda repressor-like DNA-binding domains"/>
    <property type="match status" value="1"/>
</dbReference>
<dbReference type="CDD" id="cd00093">
    <property type="entry name" value="HTH_XRE"/>
    <property type="match status" value="1"/>
</dbReference>
<dbReference type="AlphaFoldDB" id="A0A4R3VHC1"/>